<keyword evidence="2 5" id="KW-0812">Transmembrane</keyword>
<evidence type="ECO:0000256" key="1">
    <source>
        <dbReference type="ARBA" id="ARBA00004141"/>
    </source>
</evidence>
<dbReference type="EMBL" id="ATMH01008487">
    <property type="protein sequence ID" value="EPY21790.1"/>
    <property type="molecule type" value="Genomic_DNA"/>
</dbReference>
<feature type="transmembrane region" description="Helical" evidence="5">
    <location>
        <begin position="237"/>
        <end position="257"/>
    </location>
</feature>
<evidence type="ECO:0000313" key="7">
    <source>
        <dbReference type="Proteomes" id="UP000015354"/>
    </source>
</evidence>
<evidence type="ECO:0000256" key="2">
    <source>
        <dbReference type="ARBA" id="ARBA00022692"/>
    </source>
</evidence>
<feature type="transmembrane region" description="Helical" evidence="5">
    <location>
        <begin position="29"/>
        <end position="50"/>
    </location>
</feature>
<protein>
    <recommendedName>
        <fullName evidence="8">Nodulin-like domain-containing protein</fullName>
    </recommendedName>
</protein>
<comment type="caution">
    <text evidence="6">The sequence shown here is derived from an EMBL/GenBank/DDBJ whole genome shotgun (WGS) entry which is preliminary data.</text>
</comment>
<evidence type="ECO:0000313" key="6">
    <source>
        <dbReference type="EMBL" id="EPY21790.1"/>
    </source>
</evidence>
<organism evidence="6 7">
    <name type="scientific">Strigomonas culicis</name>
    <dbReference type="NCBI Taxonomy" id="28005"/>
    <lineage>
        <taxon>Eukaryota</taxon>
        <taxon>Discoba</taxon>
        <taxon>Euglenozoa</taxon>
        <taxon>Kinetoplastea</taxon>
        <taxon>Metakinetoplastina</taxon>
        <taxon>Trypanosomatida</taxon>
        <taxon>Trypanosomatidae</taxon>
        <taxon>Strigomonadinae</taxon>
        <taxon>Strigomonas</taxon>
    </lineage>
</organism>
<feature type="transmembrane region" description="Helical" evidence="5">
    <location>
        <begin position="56"/>
        <end position="75"/>
    </location>
</feature>
<feature type="transmembrane region" description="Helical" evidence="5">
    <location>
        <begin position="277"/>
        <end position="297"/>
    </location>
</feature>
<keyword evidence="7" id="KW-1185">Reference proteome</keyword>
<feature type="transmembrane region" description="Helical" evidence="5">
    <location>
        <begin position="414"/>
        <end position="435"/>
    </location>
</feature>
<name>S9VF76_9TRYP</name>
<dbReference type="Proteomes" id="UP000015354">
    <property type="component" value="Unassembled WGS sequence"/>
</dbReference>
<keyword evidence="4 5" id="KW-0472">Membrane</keyword>
<sequence length="498" mass="55371">MSAACMVFDLVSNVTVVAHFPTSRGLTIALLKSYVGIGSSIIGTVRLAFFMNPTHFFYFLFALSVATAIVLASVLRLPSYHLTGYEVKHLPQEVKEQRLATKAQYLRQRVPKWGQVYLFVLLLVSIVYLLVASASTTYLALGPAYKKGFAIASIALALLVLVLCFPLHRVGPPRRDDADDEDLFDEPRHDAIEPSFAEERGGASEAGRVAAPKETNIDYIAPQYQTTFRQSLLTLRFWAIIWTLFCLTGTEFTVIFYSSYIYGAINGKQTSDDMRTLLSVLNGAGSAVGRLLIALFEHVTQNRPPEQRIAVTWAPMIPSAFMTIALVLFLTLPPAALPLAFIILAFANGSQAAMTALVPRTIYAKDAAKHYQFQFISCILSAIVLVRYLYAEWYNRLGVKNGNPNGYCFGRSCILMPFCVQLGLVCSTYVSNLYVCWRYAQYSRRVLAERARIVGEPRSSVDGEDAPKKEQQVVGEPFPLSLREISEDLADDSESERK</sequence>
<accession>S9VF76</accession>
<feature type="transmembrane region" description="Helical" evidence="5">
    <location>
        <begin position="309"/>
        <end position="330"/>
    </location>
</feature>
<dbReference type="GO" id="GO:0016020">
    <property type="term" value="C:membrane"/>
    <property type="evidence" value="ECO:0007669"/>
    <property type="project" value="UniProtKB-SubCell"/>
</dbReference>
<dbReference type="AlphaFoldDB" id="S9VF76"/>
<dbReference type="OrthoDB" id="410267at2759"/>
<evidence type="ECO:0000256" key="5">
    <source>
        <dbReference type="SAM" id="Phobius"/>
    </source>
</evidence>
<reference evidence="6 7" key="1">
    <citation type="journal article" date="2013" name="PLoS ONE">
        <title>Predicting the Proteins of Angomonas deanei, Strigomonas culicis and Their Respective Endosymbionts Reveals New Aspects of the Trypanosomatidae Family.</title>
        <authorList>
            <person name="Motta M.C."/>
            <person name="Martins A.C."/>
            <person name="de Souza S.S."/>
            <person name="Catta-Preta C.M."/>
            <person name="Silva R."/>
            <person name="Klein C.C."/>
            <person name="de Almeida L.G."/>
            <person name="de Lima Cunha O."/>
            <person name="Ciapina L.P."/>
            <person name="Brocchi M."/>
            <person name="Colabardini A.C."/>
            <person name="de Araujo Lima B."/>
            <person name="Machado C.R."/>
            <person name="de Almeida Soares C.M."/>
            <person name="Probst C.M."/>
            <person name="de Menezes C.B."/>
            <person name="Thompson C.E."/>
            <person name="Bartholomeu D.C."/>
            <person name="Gradia D.F."/>
            <person name="Pavoni D.P."/>
            <person name="Grisard E.C."/>
            <person name="Fantinatti-Garboggini F."/>
            <person name="Marchini F.K."/>
            <person name="Rodrigues-Luiz G.F."/>
            <person name="Wagner G."/>
            <person name="Goldman G.H."/>
            <person name="Fietto J.L."/>
            <person name="Elias M.C."/>
            <person name="Goldman M.H."/>
            <person name="Sagot M.F."/>
            <person name="Pereira M."/>
            <person name="Stoco P.H."/>
            <person name="de Mendonca-Neto R.P."/>
            <person name="Teixeira S.M."/>
            <person name="Maciel T.E."/>
            <person name="de Oliveira Mendes T.A."/>
            <person name="Urmenyi T.P."/>
            <person name="de Souza W."/>
            <person name="Schenkman S."/>
            <person name="de Vasconcelos A.T."/>
        </authorList>
    </citation>
    <scope>NUCLEOTIDE SEQUENCE [LARGE SCALE GENOMIC DNA]</scope>
</reference>
<comment type="subcellular location">
    <subcellularLocation>
        <location evidence="1">Membrane</location>
        <topology evidence="1">Multi-pass membrane protein</topology>
    </subcellularLocation>
</comment>
<dbReference type="SUPFAM" id="SSF103473">
    <property type="entry name" value="MFS general substrate transporter"/>
    <property type="match status" value="1"/>
</dbReference>
<feature type="transmembrane region" description="Helical" evidence="5">
    <location>
        <begin position="336"/>
        <end position="359"/>
    </location>
</feature>
<evidence type="ECO:0008006" key="8">
    <source>
        <dbReference type="Google" id="ProtNLM"/>
    </source>
</evidence>
<dbReference type="PANTHER" id="PTHR21576">
    <property type="entry name" value="UNCHARACTERIZED NODULIN-LIKE PROTEIN"/>
    <property type="match status" value="1"/>
</dbReference>
<feature type="transmembrane region" description="Helical" evidence="5">
    <location>
        <begin position="116"/>
        <end position="141"/>
    </location>
</feature>
<feature type="transmembrane region" description="Helical" evidence="5">
    <location>
        <begin position="371"/>
        <end position="390"/>
    </location>
</feature>
<feature type="transmembrane region" description="Helical" evidence="5">
    <location>
        <begin position="147"/>
        <end position="167"/>
    </location>
</feature>
<dbReference type="PANTHER" id="PTHR21576:SF157">
    <property type="entry name" value="NODULIN-LIKE DOMAIN-CONTAINING PROTEIN"/>
    <property type="match status" value="1"/>
</dbReference>
<dbReference type="InterPro" id="IPR036259">
    <property type="entry name" value="MFS_trans_sf"/>
</dbReference>
<evidence type="ECO:0000256" key="4">
    <source>
        <dbReference type="ARBA" id="ARBA00023136"/>
    </source>
</evidence>
<proteinExistence type="predicted"/>
<keyword evidence="3 5" id="KW-1133">Transmembrane helix</keyword>
<gene>
    <name evidence="6" type="ORF">STCU_08487</name>
</gene>
<evidence type="ECO:0000256" key="3">
    <source>
        <dbReference type="ARBA" id="ARBA00022989"/>
    </source>
</evidence>